<dbReference type="OrthoDB" id="149912at2"/>
<evidence type="ECO:0000313" key="3">
    <source>
        <dbReference type="Proteomes" id="UP000198781"/>
    </source>
</evidence>
<proteinExistence type="predicted"/>
<dbReference type="PRINTS" id="PR00111">
    <property type="entry name" value="ABHYDROLASE"/>
</dbReference>
<evidence type="ECO:0000313" key="2">
    <source>
        <dbReference type="EMBL" id="SDD89915.1"/>
    </source>
</evidence>
<dbReference type="SUPFAM" id="SSF53474">
    <property type="entry name" value="alpha/beta-Hydrolases"/>
    <property type="match status" value="1"/>
</dbReference>
<sequence length="314" mass="35325">MYQPVRASHSEFVPIRTLQYHVRRWNADAPASLPSPDRPLLVLMHGWMDVGASYQFVVDALSEDFFAGRPVIAADWRGFGLSRMPTPCDHYVFPDYLADLDHLLDYYAPGQPVDLVGHSMGGNVCMAYAGVRPGRIRRLVNLEGFGLPATTPDQAPKRYAQWMDELRALERGEKSLRGYDSADGVAQRLIKTNPRLSADKAAWLARQWAEPDAQGQWRILGDAAHKITSSQIYRVEEALAMYAAITAPTLAVEASDDSMGLWWKDRYDLDEYHARLHHVRDCRTAVVQDAGHMLHHDQPQAVAALIEKFLSDSE</sequence>
<dbReference type="PANTHER" id="PTHR43798">
    <property type="entry name" value="MONOACYLGLYCEROL LIPASE"/>
    <property type="match status" value="1"/>
</dbReference>
<dbReference type="STRING" id="187868.SAMN05192589_11072"/>
<gene>
    <name evidence="2" type="ORF">SAMN05192589_11072</name>
</gene>
<dbReference type="InterPro" id="IPR050266">
    <property type="entry name" value="AB_hydrolase_sf"/>
</dbReference>
<dbReference type="EMBL" id="FMZC01000010">
    <property type="protein sequence ID" value="SDD89915.1"/>
    <property type="molecule type" value="Genomic_DNA"/>
</dbReference>
<protein>
    <submittedName>
        <fullName evidence="2">Pimeloyl-ACP methyl ester carboxylesterase</fullName>
    </submittedName>
</protein>
<dbReference type="GO" id="GO:0016020">
    <property type="term" value="C:membrane"/>
    <property type="evidence" value="ECO:0007669"/>
    <property type="project" value="TreeGrafter"/>
</dbReference>
<accession>A0A1G6YJV0</accession>
<dbReference type="InterPro" id="IPR029058">
    <property type="entry name" value="AB_hydrolase_fold"/>
</dbReference>
<feature type="domain" description="AB hydrolase-1" evidence="1">
    <location>
        <begin position="39"/>
        <end position="298"/>
    </location>
</feature>
<dbReference type="RefSeq" id="WP_092744682.1">
    <property type="nucleotide sequence ID" value="NZ_FMZC01000010.1"/>
</dbReference>
<organism evidence="2 3">
    <name type="scientific">Paracidovorax valerianellae</name>
    <dbReference type="NCBI Taxonomy" id="187868"/>
    <lineage>
        <taxon>Bacteria</taxon>
        <taxon>Pseudomonadati</taxon>
        <taxon>Pseudomonadota</taxon>
        <taxon>Betaproteobacteria</taxon>
        <taxon>Burkholderiales</taxon>
        <taxon>Comamonadaceae</taxon>
        <taxon>Paracidovorax</taxon>
    </lineage>
</organism>
<dbReference type="Proteomes" id="UP000198781">
    <property type="component" value="Unassembled WGS sequence"/>
</dbReference>
<dbReference type="AlphaFoldDB" id="A0A1G6YJV0"/>
<dbReference type="InterPro" id="IPR000073">
    <property type="entry name" value="AB_hydrolase_1"/>
</dbReference>
<dbReference type="Pfam" id="PF00561">
    <property type="entry name" value="Abhydrolase_1"/>
    <property type="match status" value="1"/>
</dbReference>
<reference evidence="2 3" key="1">
    <citation type="submission" date="2016-10" db="EMBL/GenBank/DDBJ databases">
        <authorList>
            <person name="de Groot N.N."/>
        </authorList>
    </citation>
    <scope>NUCLEOTIDE SEQUENCE [LARGE SCALE GENOMIC DNA]</scope>
    <source>
        <strain evidence="2 3">DSM 16619</strain>
    </source>
</reference>
<dbReference type="Gene3D" id="3.40.50.1820">
    <property type="entry name" value="alpha/beta hydrolase"/>
    <property type="match status" value="1"/>
</dbReference>
<dbReference type="PANTHER" id="PTHR43798:SF33">
    <property type="entry name" value="HYDROLASE, PUTATIVE (AFU_ORTHOLOGUE AFUA_2G14860)-RELATED"/>
    <property type="match status" value="1"/>
</dbReference>
<evidence type="ECO:0000259" key="1">
    <source>
        <dbReference type="Pfam" id="PF00561"/>
    </source>
</evidence>
<keyword evidence="3" id="KW-1185">Reference proteome</keyword>
<name>A0A1G6YJV0_9BURK</name>